<evidence type="ECO:0000256" key="3">
    <source>
        <dbReference type="ARBA" id="ARBA00022833"/>
    </source>
</evidence>
<dbReference type="InterPro" id="IPR006913">
    <property type="entry name" value="CENP-V/GFA"/>
</dbReference>
<name>A0ABQ5YLY7_9NEIS</name>
<dbReference type="Pfam" id="PF04828">
    <property type="entry name" value="GFA"/>
    <property type="match status" value="1"/>
</dbReference>
<dbReference type="Gene3D" id="3.90.1590.10">
    <property type="entry name" value="glutathione-dependent formaldehyde- activating enzyme (gfa)"/>
    <property type="match status" value="1"/>
</dbReference>
<dbReference type="InterPro" id="IPR011057">
    <property type="entry name" value="Mss4-like_sf"/>
</dbReference>
<dbReference type="EMBL" id="BSOG01000004">
    <property type="protein sequence ID" value="GLR14380.1"/>
    <property type="molecule type" value="Genomic_DNA"/>
</dbReference>
<keyword evidence="7" id="KW-1185">Reference proteome</keyword>
<sequence length="144" mass="15998">MPDTSHLATPLEGHCFCGAVRYRVTAPAKWCAHCHCSMCRQAHGAAFVTWFGVPLSALCLSQGEAALQWFDSSHAAKRGFCKHCGTPLFFHGLRWADEMHIARASLRQGEVQHPSSHVFYDSHVTWANCDDGLPRFDASNQLMP</sequence>
<dbReference type="RefSeq" id="WP_284197453.1">
    <property type="nucleotide sequence ID" value="NZ_BSOG01000004.1"/>
</dbReference>
<reference evidence="7" key="1">
    <citation type="journal article" date="2019" name="Int. J. Syst. Evol. Microbiol.">
        <title>The Global Catalogue of Microorganisms (GCM) 10K type strain sequencing project: providing services to taxonomists for standard genome sequencing and annotation.</title>
        <authorList>
            <consortium name="The Broad Institute Genomics Platform"/>
            <consortium name="The Broad Institute Genome Sequencing Center for Infectious Disease"/>
            <person name="Wu L."/>
            <person name="Ma J."/>
        </authorList>
    </citation>
    <scope>NUCLEOTIDE SEQUENCE [LARGE SCALE GENOMIC DNA]</scope>
    <source>
        <strain evidence="7">NBRC 110044</strain>
    </source>
</reference>
<evidence type="ECO:0000313" key="7">
    <source>
        <dbReference type="Proteomes" id="UP001156706"/>
    </source>
</evidence>
<evidence type="ECO:0000256" key="1">
    <source>
        <dbReference type="ARBA" id="ARBA00005495"/>
    </source>
</evidence>
<evidence type="ECO:0000313" key="6">
    <source>
        <dbReference type="EMBL" id="GLR14380.1"/>
    </source>
</evidence>
<accession>A0ABQ5YLY7</accession>
<feature type="domain" description="CENP-V/GFA" evidence="5">
    <location>
        <begin position="11"/>
        <end position="121"/>
    </location>
</feature>
<dbReference type="PANTHER" id="PTHR33337">
    <property type="entry name" value="GFA DOMAIN-CONTAINING PROTEIN"/>
    <property type="match status" value="1"/>
</dbReference>
<keyword evidence="4" id="KW-0456">Lyase</keyword>
<dbReference type="PROSITE" id="PS51891">
    <property type="entry name" value="CENP_V_GFA"/>
    <property type="match status" value="1"/>
</dbReference>
<comment type="similarity">
    <text evidence="1">Belongs to the Gfa family.</text>
</comment>
<keyword evidence="3" id="KW-0862">Zinc</keyword>
<evidence type="ECO:0000256" key="2">
    <source>
        <dbReference type="ARBA" id="ARBA00022723"/>
    </source>
</evidence>
<proteinExistence type="inferred from homology"/>
<dbReference type="SUPFAM" id="SSF51316">
    <property type="entry name" value="Mss4-like"/>
    <property type="match status" value="1"/>
</dbReference>
<evidence type="ECO:0000259" key="5">
    <source>
        <dbReference type="PROSITE" id="PS51891"/>
    </source>
</evidence>
<protein>
    <recommendedName>
        <fullName evidence="5">CENP-V/GFA domain-containing protein</fullName>
    </recommendedName>
</protein>
<gene>
    <name evidence="6" type="ORF">GCM10007907_31700</name>
</gene>
<comment type="caution">
    <text evidence="6">The sequence shown here is derived from an EMBL/GenBank/DDBJ whole genome shotgun (WGS) entry which is preliminary data.</text>
</comment>
<organism evidence="6 7">
    <name type="scientific">Chitinimonas prasina</name>
    <dbReference type="NCBI Taxonomy" id="1434937"/>
    <lineage>
        <taxon>Bacteria</taxon>
        <taxon>Pseudomonadati</taxon>
        <taxon>Pseudomonadota</taxon>
        <taxon>Betaproteobacteria</taxon>
        <taxon>Neisseriales</taxon>
        <taxon>Chitinibacteraceae</taxon>
        <taxon>Chitinimonas</taxon>
    </lineage>
</organism>
<keyword evidence="2" id="KW-0479">Metal-binding</keyword>
<evidence type="ECO:0000256" key="4">
    <source>
        <dbReference type="ARBA" id="ARBA00023239"/>
    </source>
</evidence>
<dbReference type="Proteomes" id="UP001156706">
    <property type="component" value="Unassembled WGS sequence"/>
</dbReference>
<dbReference type="PANTHER" id="PTHR33337:SF40">
    <property type="entry name" value="CENP-V_GFA DOMAIN-CONTAINING PROTEIN-RELATED"/>
    <property type="match status" value="1"/>
</dbReference>